<organism evidence="2 3">
    <name type="scientific">Dokdonella fugitiva</name>
    <dbReference type="NCBI Taxonomy" id="328517"/>
    <lineage>
        <taxon>Bacteria</taxon>
        <taxon>Pseudomonadati</taxon>
        <taxon>Pseudomonadota</taxon>
        <taxon>Gammaproteobacteria</taxon>
        <taxon>Lysobacterales</taxon>
        <taxon>Rhodanobacteraceae</taxon>
        <taxon>Dokdonella</taxon>
    </lineage>
</organism>
<gene>
    <name evidence="2" type="ORF">FHW12_003039</name>
</gene>
<dbReference type="Pfam" id="PF11617">
    <property type="entry name" value="Cu-binding_MopE"/>
    <property type="match status" value="2"/>
</dbReference>
<comment type="caution">
    <text evidence="2">The sequence shown here is derived from an EMBL/GenBank/DDBJ whole genome shotgun (WGS) entry which is preliminary data.</text>
</comment>
<evidence type="ECO:0000313" key="3">
    <source>
        <dbReference type="Proteomes" id="UP000550401"/>
    </source>
</evidence>
<dbReference type="RefSeq" id="WP_182531852.1">
    <property type="nucleotide sequence ID" value="NZ_JACGXL010000005.1"/>
</dbReference>
<proteinExistence type="predicted"/>
<dbReference type="AlphaFoldDB" id="A0A839F1G2"/>
<name>A0A839F1G2_9GAMM</name>
<sequence>MNAFLVRFGPALVGLAVVVLATIASTTVAARAPMWEMRPPHGATPGGGDCNDNDPNVYPGHVEIVGNRVDDDCDGLADEDANDNPSGDINDLDGDGVSLAMGDCNDTAGSIHPGAVEVVGNYVDDDCDGLADEDAADHPSNDAADHDGDQVIIAPDPIFASGFESAG</sequence>
<evidence type="ECO:0000256" key="1">
    <source>
        <dbReference type="SAM" id="MobiDB-lite"/>
    </source>
</evidence>
<feature type="compositionally biased region" description="Basic and acidic residues" evidence="1">
    <location>
        <begin position="136"/>
        <end position="149"/>
    </location>
</feature>
<dbReference type="InterPro" id="IPR021655">
    <property type="entry name" value="Put_metal-bd"/>
</dbReference>
<protein>
    <recommendedName>
        <fullName evidence="4">Metal-binding protein</fullName>
    </recommendedName>
</protein>
<feature type="region of interest" description="Disordered" evidence="1">
    <location>
        <begin position="130"/>
        <end position="149"/>
    </location>
</feature>
<keyword evidence="3" id="KW-1185">Reference proteome</keyword>
<dbReference type="EMBL" id="JACGXL010000005">
    <property type="protein sequence ID" value="MBA8888803.1"/>
    <property type="molecule type" value="Genomic_DNA"/>
</dbReference>
<evidence type="ECO:0000313" key="2">
    <source>
        <dbReference type="EMBL" id="MBA8888803.1"/>
    </source>
</evidence>
<feature type="region of interest" description="Disordered" evidence="1">
    <location>
        <begin position="69"/>
        <end position="92"/>
    </location>
</feature>
<dbReference type="Proteomes" id="UP000550401">
    <property type="component" value="Unassembled WGS sequence"/>
</dbReference>
<accession>A0A839F1G2</accession>
<evidence type="ECO:0008006" key="4">
    <source>
        <dbReference type="Google" id="ProtNLM"/>
    </source>
</evidence>
<reference evidence="2 3" key="1">
    <citation type="submission" date="2020-07" db="EMBL/GenBank/DDBJ databases">
        <title>Genomic Encyclopedia of Type Strains, Phase IV (KMG-V): Genome sequencing to study the core and pangenomes of soil and plant-associated prokaryotes.</title>
        <authorList>
            <person name="Whitman W."/>
        </authorList>
    </citation>
    <scope>NUCLEOTIDE SEQUENCE [LARGE SCALE GENOMIC DNA]</scope>
    <source>
        <strain evidence="2 3">RH2WT43</strain>
    </source>
</reference>
<feature type="compositionally biased region" description="Acidic residues" evidence="1">
    <location>
        <begin position="71"/>
        <end position="82"/>
    </location>
</feature>